<keyword evidence="2" id="KW-1185">Reference proteome</keyword>
<gene>
    <name evidence="1" type="ORF">C0J50_23990</name>
</gene>
<dbReference type="Proteomes" id="UP001205998">
    <property type="component" value="Unassembled WGS sequence"/>
</dbReference>
<reference evidence="1" key="1">
    <citation type="submission" date="2018-07" db="EMBL/GenBank/DDBJ databases">
        <title>Comparative genomics of catfishes provides insights into carnivory and benthic adaptation.</title>
        <authorList>
            <person name="Zhang Y."/>
            <person name="Wang D."/>
            <person name="Peng Z."/>
            <person name="Zheng S."/>
            <person name="Shao F."/>
            <person name="Tao W."/>
        </authorList>
    </citation>
    <scope>NUCLEOTIDE SEQUENCE</scope>
    <source>
        <strain evidence="1">Chongqing</strain>
    </source>
</reference>
<dbReference type="EMBL" id="MU551728">
    <property type="protein sequence ID" value="KAI5616439.1"/>
    <property type="molecule type" value="Genomic_DNA"/>
</dbReference>
<accession>A0AAD5FI32</accession>
<proteinExistence type="predicted"/>
<comment type="caution">
    <text evidence="1">The sequence shown here is derived from an EMBL/GenBank/DDBJ whole genome shotgun (WGS) entry which is preliminary data.</text>
</comment>
<evidence type="ECO:0000313" key="2">
    <source>
        <dbReference type="Proteomes" id="UP001205998"/>
    </source>
</evidence>
<organism evidence="1 2">
    <name type="scientific">Silurus asotus</name>
    <name type="common">Amur catfish</name>
    <name type="synonym">Parasilurus asotus</name>
    <dbReference type="NCBI Taxonomy" id="30991"/>
    <lineage>
        <taxon>Eukaryota</taxon>
        <taxon>Metazoa</taxon>
        <taxon>Chordata</taxon>
        <taxon>Craniata</taxon>
        <taxon>Vertebrata</taxon>
        <taxon>Euteleostomi</taxon>
        <taxon>Actinopterygii</taxon>
        <taxon>Neopterygii</taxon>
        <taxon>Teleostei</taxon>
        <taxon>Ostariophysi</taxon>
        <taxon>Siluriformes</taxon>
        <taxon>Siluridae</taxon>
        <taxon>Silurus</taxon>
    </lineage>
</organism>
<evidence type="ECO:0000313" key="1">
    <source>
        <dbReference type="EMBL" id="KAI5616439.1"/>
    </source>
</evidence>
<protein>
    <submittedName>
        <fullName evidence="1">Uncharacterized protein</fullName>
    </submittedName>
</protein>
<dbReference type="AlphaFoldDB" id="A0AAD5FI32"/>
<name>A0AAD5FI32_SILAS</name>
<sequence>VGLRVEGGLSEQSGVLLRSHTELIVEESIKGFYLITHLLHIVPVGNDAMLDGVLEGQDTPLALGLITNVAVLLTHTNHHTL</sequence>
<feature type="non-terminal residue" evidence="1">
    <location>
        <position position="1"/>
    </location>
</feature>
<feature type="non-terminal residue" evidence="1">
    <location>
        <position position="81"/>
    </location>
</feature>